<feature type="compositionally biased region" description="Basic and acidic residues" evidence="6">
    <location>
        <begin position="270"/>
        <end position="287"/>
    </location>
</feature>
<feature type="region of interest" description="Disordered" evidence="6">
    <location>
        <begin position="260"/>
        <end position="287"/>
    </location>
</feature>
<feature type="region of interest" description="Disordered" evidence="6">
    <location>
        <begin position="362"/>
        <end position="383"/>
    </location>
</feature>
<organism evidence="7 8">
    <name type="scientific">Notechis scutatus</name>
    <name type="common">mainland tiger snake</name>
    <dbReference type="NCBI Taxonomy" id="8663"/>
    <lineage>
        <taxon>Eukaryota</taxon>
        <taxon>Metazoa</taxon>
        <taxon>Chordata</taxon>
        <taxon>Craniata</taxon>
        <taxon>Vertebrata</taxon>
        <taxon>Euteleostomi</taxon>
        <taxon>Lepidosauria</taxon>
        <taxon>Squamata</taxon>
        <taxon>Bifurcata</taxon>
        <taxon>Unidentata</taxon>
        <taxon>Episquamata</taxon>
        <taxon>Toxicofera</taxon>
        <taxon>Serpentes</taxon>
        <taxon>Colubroidea</taxon>
        <taxon>Elapidae</taxon>
        <taxon>Hydrophiinae</taxon>
        <taxon>Notechis</taxon>
    </lineage>
</organism>
<evidence type="ECO:0000256" key="1">
    <source>
        <dbReference type="ARBA" id="ARBA00022490"/>
    </source>
</evidence>
<comment type="subcellular location">
    <subcellularLocation>
        <location evidence="3">Dynein axonemal particle</location>
    </subcellularLocation>
</comment>
<proteinExistence type="predicted"/>
<dbReference type="GeneID" id="113420695"/>
<gene>
    <name evidence="8" type="primary">CUNH16orf71</name>
</gene>
<dbReference type="PANTHER" id="PTHR35977">
    <property type="entry name" value="CHROMOSOME 16 OPEN READING FRAME 71"/>
    <property type="match status" value="1"/>
</dbReference>
<dbReference type="PANTHER" id="PTHR35977:SF1">
    <property type="entry name" value="DYNEIN AXONEMAL ASSEMBLY FACTOR 8"/>
    <property type="match status" value="1"/>
</dbReference>
<dbReference type="GO" id="GO:0120293">
    <property type="term" value="C:dynein axonemal particle"/>
    <property type="evidence" value="ECO:0007669"/>
    <property type="project" value="UniProtKB-SubCell"/>
</dbReference>
<reference evidence="8" key="1">
    <citation type="submission" date="2025-08" db="UniProtKB">
        <authorList>
            <consortium name="RefSeq"/>
        </authorList>
    </citation>
    <scope>IDENTIFICATION</scope>
</reference>
<feature type="region of interest" description="Disordered" evidence="6">
    <location>
        <begin position="217"/>
        <end position="242"/>
    </location>
</feature>
<keyword evidence="1" id="KW-0963">Cytoplasm</keyword>
<evidence type="ECO:0000256" key="3">
    <source>
        <dbReference type="ARBA" id="ARBA00024190"/>
    </source>
</evidence>
<feature type="region of interest" description="Disordered" evidence="6">
    <location>
        <begin position="482"/>
        <end position="545"/>
    </location>
</feature>
<dbReference type="RefSeq" id="XP_026536519.1">
    <property type="nucleotide sequence ID" value="XM_026680734.1"/>
</dbReference>
<dbReference type="Proteomes" id="UP000504612">
    <property type="component" value="Unplaced"/>
</dbReference>
<sequence length="545" mass="60913">MGVVVQLLGHRPQTPIRFSSSPAKTRLGLREAPGVRSLSESGSLEVLPLAATMASGDGNQETGGPPDFHGTPFRWGSLLSAVRDQIPSMDSDVSLADSDEDGDLFLFQRDQSNLIPDLMEELEDLPLEESYLQETFSFMRPPQEAWNGDLRSSAFQNEGVLLSEPSGGLLLELRSQNEEDPSQDAISSLEFSINEQRLDEGISRVIAGKVWDLGKEKDMPGSSPDVIPPVEIPPFLRSDDSEEERRRLIETQILSKAPLRPLSGLGCPEPQDKNKEGRTAEVKKEEAVVSVEHPPELTLFRFKDIEKWDLDKVLQKLERQSKAISWPGEAESPSLRHERFRAVTQSKLMAKLEELSRKQSKAFSSHWQRHPPKSPSLDKCQGDVRDVSVPAPIKNDLSWIPAALCVPEPPTVYIDLRDTISQKVESLADETQSLSDSSSDDDEEDMNGTTQNEEERRLDEFSSASRYSKNCTGKCSLLQQLRNFRKQMSQSPATEPNKRSQNLQQPNRTSQLNVRTTRQSLKPRGQSSMKTGEMEPDGKNPFPVD</sequence>
<evidence type="ECO:0000256" key="2">
    <source>
        <dbReference type="ARBA" id="ARBA00024177"/>
    </source>
</evidence>
<dbReference type="GO" id="GO:0070840">
    <property type="term" value="F:dynein complex binding"/>
    <property type="evidence" value="ECO:0007669"/>
    <property type="project" value="InterPro"/>
</dbReference>
<accession>A0A6J1V9J1</accession>
<protein>
    <recommendedName>
        <fullName evidence="4">Dynein axonemal assembly factor 8</fullName>
    </recommendedName>
    <alternativeName>
        <fullName evidence="5">Dynein axonemal-associated protein 1</fullName>
    </alternativeName>
</protein>
<keyword evidence="7" id="KW-1185">Reference proteome</keyword>
<feature type="compositionally biased region" description="Polar residues" evidence="6">
    <location>
        <begin position="482"/>
        <end position="530"/>
    </location>
</feature>
<dbReference type="CTD" id="146562"/>
<evidence type="ECO:0000313" key="7">
    <source>
        <dbReference type="Proteomes" id="UP000504612"/>
    </source>
</evidence>
<dbReference type="AlphaFoldDB" id="A0A6J1V9J1"/>
<dbReference type="KEGG" id="nss:113420695"/>
<evidence type="ECO:0000256" key="5">
    <source>
        <dbReference type="ARBA" id="ARBA00030565"/>
    </source>
</evidence>
<name>A0A6J1V9J1_9SAUR</name>
<dbReference type="Pfam" id="PF15773">
    <property type="entry name" value="DAAP1"/>
    <property type="match status" value="2"/>
</dbReference>
<feature type="region of interest" description="Disordered" evidence="6">
    <location>
        <begin position="426"/>
        <end position="468"/>
    </location>
</feature>
<evidence type="ECO:0000256" key="4">
    <source>
        <dbReference type="ARBA" id="ARBA00024428"/>
    </source>
</evidence>
<evidence type="ECO:0000313" key="8">
    <source>
        <dbReference type="RefSeq" id="XP_026536519.1"/>
    </source>
</evidence>
<evidence type="ECO:0000256" key="6">
    <source>
        <dbReference type="SAM" id="MobiDB-lite"/>
    </source>
</evidence>
<dbReference type="InterPro" id="IPR031531">
    <property type="entry name" value="DNAAF8"/>
</dbReference>
<comment type="function">
    <text evidence="2">In cyliated cells, dynein axonemal particle-specific protein required for deployment of ODA to the axoneme. Interacts with outer dynein arm (ODA) subunits.</text>
</comment>